<organism evidence="2 3">
    <name type="scientific">Lactuca virosa</name>
    <dbReference type="NCBI Taxonomy" id="75947"/>
    <lineage>
        <taxon>Eukaryota</taxon>
        <taxon>Viridiplantae</taxon>
        <taxon>Streptophyta</taxon>
        <taxon>Embryophyta</taxon>
        <taxon>Tracheophyta</taxon>
        <taxon>Spermatophyta</taxon>
        <taxon>Magnoliopsida</taxon>
        <taxon>eudicotyledons</taxon>
        <taxon>Gunneridae</taxon>
        <taxon>Pentapetalae</taxon>
        <taxon>asterids</taxon>
        <taxon>campanulids</taxon>
        <taxon>Asterales</taxon>
        <taxon>Asteraceae</taxon>
        <taxon>Cichorioideae</taxon>
        <taxon>Cichorieae</taxon>
        <taxon>Lactucinae</taxon>
        <taxon>Lactuca</taxon>
    </lineage>
</organism>
<reference evidence="2 3" key="1">
    <citation type="submission" date="2022-01" db="EMBL/GenBank/DDBJ databases">
        <authorList>
            <person name="Xiong W."/>
            <person name="Schranz E."/>
        </authorList>
    </citation>
    <scope>NUCLEOTIDE SEQUENCE [LARGE SCALE GENOMIC DNA]</scope>
</reference>
<feature type="domain" description="Transposase MuDR plant" evidence="1">
    <location>
        <begin position="120"/>
        <end position="185"/>
    </location>
</feature>
<dbReference type="Proteomes" id="UP001157418">
    <property type="component" value="Unassembled WGS sequence"/>
</dbReference>
<evidence type="ECO:0000259" key="1">
    <source>
        <dbReference type="Pfam" id="PF03108"/>
    </source>
</evidence>
<proteinExistence type="predicted"/>
<sequence length="276" mass="32507">MEDVWDFDTIDVEVDKDLKKQTKRCNDAFLNNLCPDIAGEEGDDFAIPEIKHIDDEVDLNEYDVMENEDHFDSMREGSGSDEVYGYDEEVSSESDQDSKLEFEYSTHDPKVKWNKMRPLLGERYESPHQLKLCLTNHAIYTGYKIKFKKCDSVRLVAVCASDPQKFQCPFNVRASWMNTERSFQIKKLVDKHRCVRNYRNTNLMGPTWLGNQFLKELIRKLQLKCKEMQVIIQSRFHRNVSWSKFYRAKCRAMSLIEGRLSDHYAKLWDCGGELLR</sequence>
<dbReference type="Pfam" id="PF03108">
    <property type="entry name" value="DBD_Tnp_Mut"/>
    <property type="match status" value="1"/>
</dbReference>
<protein>
    <recommendedName>
        <fullName evidence="1">Transposase MuDR plant domain-containing protein</fullName>
    </recommendedName>
</protein>
<dbReference type="EMBL" id="CAKMRJ010004445">
    <property type="protein sequence ID" value="CAH1436946.1"/>
    <property type="molecule type" value="Genomic_DNA"/>
</dbReference>
<evidence type="ECO:0000313" key="2">
    <source>
        <dbReference type="EMBL" id="CAH1436946.1"/>
    </source>
</evidence>
<dbReference type="AlphaFoldDB" id="A0AAU9NGH1"/>
<comment type="caution">
    <text evidence="2">The sequence shown here is derived from an EMBL/GenBank/DDBJ whole genome shotgun (WGS) entry which is preliminary data.</text>
</comment>
<dbReference type="InterPro" id="IPR004332">
    <property type="entry name" value="Transposase_MuDR"/>
</dbReference>
<evidence type="ECO:0000313" key="3">
    <source>
        <dbReference type="Proteomes" id="UP001157418"/>
    </source>
</evidence>
<keyword evidence="3" id="KW-1185">Reference proteome</keyword>
<dbReference type="PANTHER" id="PTHR31973:SF187">
    <property type="entry name" value="MUTATOR TRANSPOSASE MUDRA PROTEIN"/>
    <property type="match status" value="1"/>
</dbReference>
<name>A0AAU9NGH1_9ASTR</name>
<dbReference type="PANTHER" id="PTHR31973">
    <property type="entry name" value="POLYPROTEIN, PUTATIVE-RELATED"/>
    <property type="match status" value="1"/>
</dbReference>
<gene>
    <name evidence="2" type="ORF">LVIROSA_LOCUS23293</name>
</gene>
<accession>A0AAU9NGH1</accession>